<sequence length="175" mass="19178">MTTAFQGPHLLVLVLFLGVRGPSLSYASKLLVVPADDSTWLRVLGVTQQLQHKGHDVVAIAPDALELMCLDNCLKREQATGEQVWGLGTWQKPSLLVINSFRHSFNTHSLGIYCCSSNSGCVVICRQVMEAKDGNDARATTKTECEESPCLHQTEPPCQQTKKEDTTRRTVLPGG</sequence>
<feature type="region of interest" description="Disordered" evidence="2">
    <location>
        <begin position="149"/>
        <end position="175"/>
    </location>
</feature>
<dbReference type="Pfam" id="PF00201">
    <property type="entry name" value="UDPGT"/>
    <property type="match status" value="1"/>
</dbReference>
<keyword evidence="3" id="KW-0732">Signal</keyword>
<feature type="chain" id="PRO_5001872095" evidence="3">
    <location>
        <begin position="28"/>
        <end position="175"/>
    </location>
</feature>
<reference evidence="4 5" key="1">
    <citation type="submission" date="2013-11" db="EMBL/GenBank/DDBJ databases">
        <title>The Damaraland mole rat (Fukomys damarensis) genome and evolution of African mole rats.</title>
        <authorList>
            <person name="Gladyshev V.N."/>
            <person name="Fang X."/>
        </authorList>
    </citation>
    <scope>NUCLEOTIDE SEQUENCE [LARGE SCALE GENOMIC DNA]</scope>
    <source>
        <tissue evidence="4">Liver</tissue>
    </source>
</reference>
<evidence type="ECO:0000313" key="4">
    <source>
        <dbReference type="EMBL" id="KFO37914.1"/>
    </source>
</evidence>
<feature type="signal peptide" evidence="3">
    <location>
        <begin position="1"/>
        <end position="27"/>
    </location>
</feature>
<evidence type="ECO:0000256" key="2">
    <source>
        <dbReference type="SAM" id="MobiDB-lite"/>
    </source>
</evidence>
<proteinExistence type="predicted"/>
<protein>
    <submittedName>
        <fullName evidence="4">UDP-glucuronosyltransferase 1-1</fullName>
    </submittedName>
</protein>
<dbReference type="Proteomes" id="UP000028990">
    <property type="component" value="Unassembled WGS sequence"/>
</dbReference>
<accession>A0A091E0L0</accession>
<gene>
    <name evidence="4" type="ORF">H920_00709</name>
</gene>
<keyword evidence="5" id="KW-1185">Reference proteome</keyword>
<dbReference type="InterPro" id="IPR002213">
    <property type="entry name" value="UDP_glucos_trans"/>
</dbReference>
<name>A0A091E0L0_FUKDA</name>
<dbReference type="GO" id="GO:0008194">
    <property type="term" value="F:UDP-glycosyltransferase activity"/>
    <property type="evidence" value="ECO:0007669"/>
    <property type="project" value="InterPro"/>
</dbReference>
<keyword evidence="1 4" id="KW-0808">Transferase</keyword>
<evidence type="ECO:0000313" key="5">
    <source>
        <dbReference type="Proteomes" id="UP000028990"/>
    </source>
</evidence>
<evidence type="ECO:0000256" key="3">
    <source>
        <dbReference type="SAM" id="SignalP"/>
    </source>
</evidence>
<evidence type="ECO:0000256" key="1">
    <source>
        <dbReference type="ARBA" id="ARBA00022679"/>
    </source>
</evidence>
<organism evidence="4 5">
    <name type="scientific">Fukomys damarensis</name>
    <name type="common">Damaraland mole rat</name>
    <name type="synonym">Cryptomys damarensis</name>
    <dbReference type="NCBI Taxonomy" id="885580"/>
    <lineage>
        <taxon>Eukaryota</taxon>
        <taxon>Metazoa</taxon>
        <taxon>Chordata</taxon>
        <taxon>Craniata</taxon>
        <taxon>Vertebrata</taxon>
        <taxon>Euteleostomi</taxon>
        <taxon>Mammalia</taxon>
        <taxon>Eutheria</taxon>
        <taxon>Euarchontoglires</taxon>
        <taxon>Glires</taxon>
        <taxon>Rodentia</taxon>
        <taxon>Hystricomorpha</taxon>
        <taxon>Bathyergidae</taxon>
        <taxon>Fukomys</taxon>
    </lineage>
</organism>
<dbReference type="AlphaFoldDB" id="A0A091E0L0"/>
<dbReference type="EMBL" id="KN120688">
    <property type="protein sequence ID" value="KFO37914.1"/>
    <property type="molecule type" value="Genomic_DNA"/>
</dbReference>